<dbReference type="STRING" id="418495.SAMN05216215_101486"/>
<evidence type="ECO:0000313" key="11">
    <source>
        <dbReference type="Proteomes" id="UP000199529"/>
    </source>
</evidence>
<organism evidence="10 11">
    <name type="scientific">Saccharopolyspora shandongensis</name>
    <dbReference type="NCBI Taxonomy" id="418495"/>
    <lineage>
        <taxon>Bacteria</taxon>
        <taxon>Bacillati</taxon>
        <taxon>Actinomycetota</taxon>
        <taxon>Actinomycetes</taxon>
        <taxon>Pseudonocardiales</taxon>
        <taxon>Pseudonocardiaceae</taxon>
        <taxon>Saccharopolyspora</taxon>
    </lineage>
</organism>
<dbReference type="PIRSF" id="PIRSF002744">
    <property type="entry name" value="Pur-cyt_permease"/>
    <property type="match status" value="1"/>
</dbReference>
<feature type="transmembrane region" description="Helical" evidence="9">
    <location>
        <begin position="149"/>
        <end position="170"/>
    </location>
</feature>
<dbReference type="InterPro" id="IPR026030">
    <property type="entry name" value="Pur-cyt_permease_Fcy2/21/22"/>
</dbReference>
<evidence type="ECO:0000256" key="9">
    <source>
        <dbReference type="SAM" id="Phobius"/>
    </source>
</evidence>
<keyword evidence="11" id="KW-1185">Reference proteome</keyword>
<dbReference type="InterPro" id="IPR030191">
    <property type="entry name" value="CodB"/>
</dbReference>
<evidence type="ECO:0000256" key="1">
    <source>
        <dbReference type="ARBA" id="ARBA00004141"/>
    </source>
</evidence>
<evidence type="ECO:0000256" key="5">
    <source>
        <dbReference type="ARBA" id="ARBA00022989"/>
    </source>
</evidence>
<dbReference type="Gene3D" id="1.10.4160.10">
    <property type="entry name" value="Hydantoin permease"/>
    <property type="match status" value="1"/>
</dbReference>
<dbReference type="Proteomes" id="UP000199529">
    <property type="component" value="Unassembled WGS sequence"/>
</dbReference>
<accession>A0A1H3E3B9</accession>
<feature type="transmembrane region" description="Helical" evidence="9">
    <location>
        <begin position="118"/>
        <end position="143"/>
    </location>
</feature>
<name>A0A1H3E3B9_9PSEU</name>
<evidence type="ECO:0000256" key="7">
    <source>
        <dbReference type="PIRNR" id="PIRNR002744"/>
    </source>
</evidence>
<dbReference type="PANTHER" id="PTHR30569:SF0">
    <property type="entry name" value="CYTOSINE PERMEASE"/>
    <property type="match status" value="1"/>
</dbReference>
<evidence type="ECO:0000256" key="4">
    <source>
        <dbReference type="ARBA" id="ARBA00022692"/>
    </source>
</evidence>
<feature type="transmembrane region" description="Helical" evidence="9">
    <location>
        <begin position="430"/>
        <end position="452"/>
    </location>
</feature>
<gene>
    <name evidence="10" type="ORF">SAMN05216215_101486</name>
</gene>
<evidence type="ECO:0000256" key="6">
    <source>
        <dbReference type="ARBA" id="ARBA00023136"/>
    </source>
</evidence>
<dbReference type="GO" id="GO:0015209">
    <property type="term" value="F:cytosine transmembrane transporter activity"/>
    <property type="evidence" value="ECO:0007669"/>
    <property type="project" value="InterPro"/>
</dbReference>
<proteinExistence type="inferred from homology"/>
<reference evidence="11" key="1">
    <citation type="submission" date="2016-10" db="EMBL/GenBank/DDBJ databases">
        <authorList>
            <person name="Varghese N."/>
            <person name="Submissions S."/>
        </authorList>
    </citation>
    <scope>NUCLEOTIDE SEQUENCE [LARGE SCALE GENOMIC DNA]</scope>
    <source>
        <strain evidence="11">CGMCC 4.3530</strain>
    </source>
</reference>
<dbReference type="GO" id="GO:0005886">
    <property type="term" value="C:plasma membrane"/>
    <property type="evidence" value="ECO:0007669"/>
    <property type="project" value="TreeGrafter"/>
</dbReference>
<feature type="transmembrane region" description="Helical" evidence="9">
    <location>
        <begin position="334"/>
        <end position="353"/>
    </location>
</feature>
<dbReference type="Pfam" id="PF02133">
    <property type="entry name" value="Transp_cyt_pur"/>
    <property type="match status" value="1"/>
</dbReference>
<evidence type="ECO:0000256" key="3">
    <source>
        <dbReference type="ARBA" id="ARBA00022448"/>
    </source>
</evidence>
<feature type="compositionally biased region" description="Polar residues" evidence="8">
    <location>
        <begin position="476"/>
        <end position="488"/>
    </location>
</feature>
<keyword evidence="3 7" id="KW-0813">Transport</keyword>
<dbReference type="RefSeq" id="WP_177226515.1">
    <property type="nucleotide sequence ID" value="NZ_FNOK01000014.1"/>
</dbReference>
<feature type="region of interest" description="Disordered" evidence="8">
    <location>
        <begin position="463"/>
        <end position="488"/>
    </location>
</feature>
<comment type="subcellular location">
    <subcellularLocation>
        <location evidence="1">Membrane</location>
        <topology evidence="1">Multi-pass membrane protein</topology>
    </subcellularLocation>
</comment>
<evidence type="ECO:0000256" key="8">
    <source>
        <dbReference type="SAM" id="MobiDB-lite"/>
    </source>
</evidence>
<dbReference type="PANTHER" id="PTHR30569">
    <property type="entry name" value="CYTOSINE TRANSPORTER CODB"/>
    <property type="match status" value="1"/>
</dbReference>
<sequence length="488" mass="52645">MSNPQDNDAPAPRYRQPKGVEQYGIEAIPDDKKTVRWWDVSFMIINFLINPGMILVAGGAVAAGLSFWAAVATVLAGIIIAFGAYSIMATVGVDYGLPGQVGTRITFGLRGAQWIPSALHVISSVYWFAFQTVAGALGIIAVLRALTGHTLNFALVSVIFAIVQAAVALVGYDSVKVLARIAFPTKIILTVVFITVLMTHNDPNYAPGAVLGLDLHIPWQWSVIALWLNSVVSAWLSMITNASDFCRYSRSRGDMWMGTMAAAVLGALITAFVGCYAAVASGGNDNAFDVIARITDNPLLLGLVLLYIVLDNWTINVLNLYTAGLALVNMVRRLGRFWATVGLSLIGIALSLLPELVNGFTGFMTVMGNLFAPVAGVLIADYLFCKRRRIEVAELFAKNGRYWYWSGFNWLTVGWTIAGFLLYLVLPDAAVPSVTCLVTVGAGYLLTASLLAKRSPRLRTANAPVTTRHDLDQPTAPFSSEIRTGAES</sequence>
<dbReference type="EMBL" id="FNOK01000014">
    <property type="protein sequence ID" value="SDX73222.1"/>
    <property type="molecule type" value="Genomic_DNA"/>
</dbReference>
<feature type="transmembrane region" description="Helical" evidence="9">
    <location>
        <begin position="177"/>
        <end position="199"/>
    </location>
</feature>
<keyword evidence="6 7" id="KW-0472">Membrane</keyword>
<comment type="similarity">
    <text evidence="2 7">Belongs to the purine-cytosine permease (2.A.39) family.</text>
</comment>
<feature type="transmembrane region" description="Helical" evidence="9">
    <location>
        <begin position="42"/>
        <end position="68"/>
    </location>
</feature>
<dbReference type="AlphaFoldDB" id="A0A1H3E3B9"/>
<keyword evidence="4 9" id="KW-0812">Transmembrane</keyword>
<dbReference type="InterPro" id="IPR001248">
    <property type="entry name" value="Pur-cyt_permease"/>
</dbReference>
<protein>
    <submittedName>
        <fullName evidence="10">NCS1 nucleoside transporter family</fullName>
    </submittedName>
</protein>
<evidence type="ECO:0000313" key="10">
    <source>
        <dbReference type="EMBL" id="SDX73222.1"/>
    </source>
</evidence>
<feature type="transmembrane region" description="Helical" evidence="9">
    <location>
        <begin position="74"/>
        <end position="97"/>
    </location>
</feature>
<feature type="transmembrane region" description="Helical" evidence="9">
    <location>
        <begin position="359"/>
        <end position="383"/>
    </location>
</feature>
<feature type="transmembrane region" description="Helical" evidence="9">
    <location>
        <begin position="403"/>
        <end position="424"/>
    </location>
</feature>
<feature type="transmembrane region" description="Helical" evidence="9">
    <location>
        <begin position="219"/>
        <end position="239"/>
    </location>
</feature>
<keyword evidence="5 9" id="KW-1133">Transmembrane helix</keyword>
<evidence type="ECO:0000256" key="2">
    <source>
        <dbReference type="ARBA" id="ARBA00008974"/>
    </source>
</evidence>
<feature type="transmembrane region" description="Helical" evidence="9">
    <location>
        <begin position="260"/>
        <end position="279"/>
    </location>
</feature>
<feature type="transmembrane region" description="Helical" evidence="9">
    <location>
        <begin position="299"/>
        <end position="322"/>
    </location>
</feature>